<comment type="caution">
    <text evidence="2">The sequence shown here is derived from an EMBL/GenBank/DDBJ whole genome shotgun (WGS) entry which is preliminary data.</text>
</comment>
<protein>
    <recommendedName>
        <fullName evidence="1">DDE-1 domain-containing protein</fullName>
    </recommendedName>
</protein>
<sequence length="169" mass="18578">MLVNPDVFKDGSRIYNLDETATTTVQKTCKVVAVRGTKQVSKATSGERDTLVTTCCIISASGNSLPPVMIFPRKKINPRMTKDAPPITLGLVSSSGWMTTDLFPDVMKHFIKYSNSSKENPSLLVYDNHESHLSITALNIAKENGVVILTLPPHCSHKMQPPDMCVLFD</sequence>
<keyword evidence="3" id="KW-1185">Reference proteome</keyword>
<organism evidence="2 3">
    <name type="scientific">Rhamnusium bicolor</name>
    <dbReference type="NCBI Taxonomy" id="1586634"/>
    <lineage>
        <taxon>Eukaryota</taxon>
        <taxon>Metazoa</taxon>
        <taxon>Ecdysozoa</taxon>
        <taxon>Arthropoda</taxon>
        <taxon>Hexapoda</taxon>
        <taxon>Insecta</taxon>
        <taxon>Pterygota</taxon>
        <taxon>Neoptera</taxon>
        <taxon>Endopterygota</taxon>
        <taxon>Coleoptera</taxon>
        <taxon>Polyphaga</taxon>
        <taxon>Cucujiformia</taxon>
        <taxon>Chrysomeloidea</taxon>
        <taxon>Cerambycidae</taxon>
        <taxon>Lepturinae</taxon>
        <taxon>Rhagiini</taxon>
        <taxon>Rhamnusium</taxon>
    </lineage>
</organism>
<dbReference type="InterPro" id="IPR050863">
    <property type="entry name" value="CenT-Element_Derived"/>
</dbReference>
<reference evidence="2" key="1">
    <citation type="journal article" date="2023" name="Insect Mol. Biol.">
        <title>Genome sequencing provides insights into the evolution of gene families encoding plant cell wall-degrading enzymes in longhorned beetles.</title>
        <authorList>
            <person name="Shin N.R."/>
            <person name="Okamura Y."/>
            <person name="Kirsch R."/>
            <person name="Pauchet Y."/>
        </authorList>
    </citation>
    <scope>NUCLEOTIDE SEQUENCE</scope>
    <source>
        <strain evidence="2">RBIC_L_NR</strain>
    </source>
</reference>
<dbReference type="PANTHER" id="PTHR19303:SF74">
    <property type="entry name" value="POGO TRANSPOSABLE ELEMENT WITH KRAB DOMAIN"/>
    <property type="match status" value="1"/>
</dbReference>
<dbReference type="InterPro" id="IPR004875">
    <property type="entry name" value="DDE_SF_endonuclease_dom"/>
</dbReference>
<evidence type="ECO:0000313" key="2">
    <source>
        <dbReference type="EMBL" id="KAJ8931998.1"/>
    </source>
</evidence>
<gene>
    <name evidence="2" type="ORF">NQ314_015044</name>
</gene>
<name>A0AAV8WZX5_9CUCU</name>
<dbReference type="AlphaFoldDB" id="A0AAV8WZX5"/>
<dbReference type="PANTHER" id="PTHR19303">
    <property type="entry name" value="TRANSPOSON"/>
    <property type="match status" value="1"/>
</dbReference>
<proteinExistence type="predicted"/>
<dbReference type="Proteomes" id="UP001162156">
    <property type="component" value="Unassembled WGS sequence"/>
</dbReference>
<dbReference type="GO" id="GO:0003677">
    <property type="term" value="F:DNA binding"/>
    <property type="evidence" value="ECO:0007669"/>
    <property type="project" value="TreeGrafter"/>
</dbReference>
<dbReference type="Pfam" id="PF03184">
    <property type="entry name" value="DDE_1"/>
    <property type="match status" value="1"/>
</dbReference>
<dbReference type="EMBL" id="JANEYF010004174">
    <property type="protein sequence ID" value="KAJ8931998.1"/>
    <property type="molecule type" value="Genomic_DNA"/>
</dbReference>
<evidence type="ECO:0000313" key="3">
    <source>
        <dbReference type="Proteomes" id="UP001162156"/>
    </source>
</evidence>
<evidence type="ECO:0000259" key="1">
    <source>
        <dbReference type="Pfam" id="PF03184"/>
    </source>
</evidence>
<dbReference type="GO" id="GO:0005634">
    <property type="term" value="C:nucleus"/>
    <property type="evidence" value="ECO:0007669"/>
    <property type="project" value="TreeGrafter"/>
</dbReference>
<accession>A0AAV8WZX5</accession>
<feature type="domain" description="DDE-1" evidence="1">
    <location>
        <begin position="49"/>
        <end position="166"/>
    </location>
</feature>